<name>A0ABS4NVN9_9BACL</name>
<organism evidence="1 2">
    <name type="scientific">Paenibacillus silagei</name>
    <dbReference type="NCBI Taxonomy" id="1670801"/>
    <lineage>
        <taxon>Bacteria</taxon>
        <taxon>Bacillati</taxon>
        <taxon>Bacillota</taxon>
        <taxon>Bacilli</taxon>
        <taxon>Bacillales</taxon>
        <taxon>Paenibacillaceae</taxon>
        <taxon>Paenibacillus</taxon>
    </lineage>
</organism>
<accession>A0ABS4NVN9</accession>
<sequence length="279" mass="32746">MVSYRKNRSYHSKYRSEPIKKASQYLLAVTNKEKDTIKNNLRSILTKLNHQDVLMIQSNKSLWEQLMLKSDYHLRRILCKKLFNLNESHLMDALSYSSGSANQLFSKTGIPDLTRAFQIGMLFGHPWQMLNKNTPDELSYSSFSEYYYHGVAKRINFKTLGNEKSNVKSITGYVITDPQKLFRQELTPVTGRWVTTFPEMDYFEFHLTSELLLDKQTLKKILSVFPEANDVVGTYIPFRPQHTALWIMTQKPGMESQYNRIKKELAEYRYKTAFLYTKS</sequence>
<keyword evidence="2" id="KW-1185">Reference proteome</keyword>
<dbReference type="RefSeq" id="WP_209876477.1">
    <property type="nucleotide sequence ID" value="NZ_JAGGLV010000015.1"/>
</dbReference>
<protein>
    <submittedName>
        <fullName evidence="1">Uncharacterized protein</fullName>
    </submittedName>
</protein>
<reference evidence="1 2" key="1">
    <citation type="submission" date="2021-03" db="EMBL/GenBank/DDBJ databases">
        <title>Genomic Encyclopedia of Type Strains, Phase IV (KMG-IV): sequencing the most valuable type-strain genomes for metagenomic binning, comparative biology and taxonomic classification.</title>
        <authorList>
            <person name="Goeker M."/>
        </authorList>
    </citation>
    <scope>NUCLEOTIDE SEQUENCE [LARGE SCALE GENOMIC DNA]</scope>
    <source>
        <strain evidence="1 2">DSM 101953</strain>
    </source>
</reference>
<evidence type="ECO:0000313" key="2">
    <source>
        <dbReference type="Proteomes" id="UP000773462"/>
    </source>
</evidence>
<dbReference type="Proteomes" id="UP000773462">
    <property type="component" value="Unassembled WGS sequence"/>
</dbReference>
<proteinExistence type="predicted"/>
<dbReference type="EMBL" id="JAGGLV010000015">
    <property type="protein sequence ID" value="MBP2114113.1"/>
    <property type="molecule type" value="Genomic_DNA"/>
</dbReference>
<evidence type="ECO:0000313" key="1">
    <source>
        <dbReference type="EMBL" id="MBP2114113.1"/>
    </source>
</evidence>
<gene>
    <name evidence="1" type="ORF">J2Z70_004274</name>
</gene>
<comment type="caution">
    <text evidence="1">The sequence shown here is derived from an EMBL/GenBank/DDBJ whole genome shotgun (WGS) entry which is preliminary data.</text>
</comment>